<evidence type="ECO:0000256" key="1">
    <source>
        <dbReference type="ARBA" id="ARBA00038362"/>
    </source>
</evidence>
<feature type="compositionally biased region" description="Acidic residues" evidence="2">
    <location>
        <begin position="239"/>
        <end position="253"/>
    </location>
</feature>
<accession>A0A0D2LM74</accession>
<evidence type="ECO:0000313" key="3">
    <source>
        <dbReference type="EMBL" id="KIZ07444.1"/>
    </source>
</evidence>
<evidence type="ECO:0000256" key="2">
    <source>
        <dbReference type="SAM" id="MobiDB-lite"/>
    </source>
</evidence>
<reference evidence="3 4" key="1">
    <citation type="journal article" date="2013" name="BMC Genomics">
        <title>Reconstruction of the lipid metabolism for the microalga Monoraphidium neglectum from its genome sequence reveals characteristics suitable for biofuel production.</title>
        <authorList>
            <person name="Bogen C."/>
            <person name="Al-Dilaimi A."/>
            <person name="Albersmeier A."/>
            <person name="Wichmann J."/>
            <person name="Grundmann M."/>
            <person name="Rupp O."/>
            <person name="Lauersen K.J."/>
            <person name="Blifernez-Klassen O."/>
            <person name="Kalinowski J."/>
            <person name="Goesmann A."/>
            <person name="Mussgnug J.H."/>
            <person name="Kruse O."/>
        </authorList>
    </citation>
    <scope>NUCLEOTIDE SEQUENCE [LARGE SCALE GENOMIC DNA]</scope>
    <source>
        <strain evidence="3 4">SAG 48.87</strain>
    </source>
</reference>
<evidence type="ECO:0008006" key="5">
    <source>
        <dbReference type="Google" id="ProtNLM"/>
    </source>
</evidence>
<name>A0A0D2LM74_9CHLO</name>
<dbReference type="EMBL" id="KK100261">
    <property type="protein sequence ID" value="KIZ07444.1"/>
    <property type="molecule type" value="Genomic_DNA"/>
</dbReference>
<dbReference type="KEGG" id="mng:MNEG_0518"/>
<proteinExistence type="inferred from homology"/>
<gene>
    <name evidence="3" type="ORF">MNEG_0518</name>
</gene>
<comment type="similarity">
    <text evidence="1">Belongs to the phosphoglycerate mutase family.</text>
</comment>
<dbReference type="OrthoDB" id="496981at2759"/>
<dbReference type="AlphaFoldDB" id="A0A0D2LM74"/>
<dbReference type="InterPro" id="IPR029033">
    <property type="entry name" value="His_PPase_superfam"/>
</dbReference>
<dbReference type="Proteomes" id="UP000054498">
    <property type="component" value="Unassembled WGS sequence"/>
</dbReference>
<dbReference type="RefSeq" id="XP_013906463.1">
    <property type="nucleotide sequence ID" value="XM_014051009.1"/>
</dbReference>
<dbReference type="GO" id="GO:0005737">
    <property type="term" value="C:cytoplasm"/>
    <property type="evidence" value="ECO:0007669"/>
    <property type="project" value="TreeGrafter"/>
</dbReference>
<keyword evidence="4" id="KW-1185">Reference proteome</keyword>
<dbReference type="PANTHER" id="PTHR48100">
    <property type="entry name" value="BROAD-SPECIFICITY PHOSPHATASE YOR283W-RELATED"/>
    <property type="match status" value="1"/>
</dbReference>
<dbReference type="GeneID" id="25726636"/>
<dbReference type="GO" id="GO:0016791">
    <property type="term" value="F:phosphatase activity"/>
    <property type="evidence" value="ECO:0007669"/>
    <property type="project" value="TreeGrafter"/>
</dbReference>
<protein>
    <recommendedName>
        <fullName evidence="5">Phosphoglycerate mutase</fullName>
    </recommendedName>
</protein>
<sequence length="303" mass="32877">MYKRCGAWVAVTSAAVVLITALAVLGPRCFHDSDVIAATATAGAPAVNAVDGNLERHHKPKRKPYTSPSGLFIQERASKGLPGPGQHFSFGALKPWDEILSLLEDKEDRKLLLVVRHGQAVSNYLGDTLGPDEWYAVEGTCEYTDKDGQHWDIFDADLTDLGLAQAQSLNSMLGGGGWFKKVTGGRAVRAVISPLTRCLNTATTVLKGLPINATNVEELCRETLGEDTCDARRSVSDPEGGDDDDPEGDDDGDDNGKETSRGAPASPCKFDQGLRSKFPNYKFKVSRDRLNSRTDPQPIDWPY</sequence>
<dbReference type="CDD" id="cd07067">
    <property type="entry name" value="HP_PGM_like"/>
    <property type="match status" value="1"/>
</dbReference>
<dbReference type="SUPFAM" id="SSF53254">
    <property type="entry name" value="Phosphoglycerate mutase-like"/>
    <property type="match status" value="1"/>
</dbReference>
<organism evidence="3 4">
    <name type="scientific">Monoraphidium neglectum</name>
    <dbReference type="NCBI Taxonomy" id="145388"/>
    <lineage>
        <taxon>Eukaryota</taxon>
        <taxon>Viridiplantae</taxon>
        <taxon>Chlorophyta</taxon>
        <taxon>core chlorophytes</taxon>
        <taxon>Chlorophyceae</taxon>
        <taxon>CS clade</taxon>
        <taxon>Sphaeropleales</taxon>
        <taxon>Selenastraceae</taxon>
        <taxon>Monoraphidium</taxon>
    </lineage>
</organism>
<dbReference type="InterPro" id="IPR013078">
    <property type="entry name" value="His_Pase_superF_clade-1"/>
</dbReference>
<evidence type="ECO:0000313" key="4">
    <source>
        <dbReference type="Proteomes" id="UP000054498"/>
    </source>
</evidence>
<dbReference type="InterPro" id="IPR050275">
    <property type="entry name" value="PGM_Phosphatase"/>
</dbReference>
<dbReference type="PANTHER" id="PTHR48100:SF61">
    <property type="entry name" value="PHOSPHOGLYCERATE MUTASE"/>
    <property type="match status" value="1"/>
</dbReference>
<dbReference type="Pfam" id="PF00300">
    <property type="entry name" value="His_Phos_1"/>
    <property type="match status" value="1"/>
</dbReference>
<dbReference type="Gene3D" id="3.40.50.1240">
    <property type="entry name" value="Phosphoglycerate mutase-like"/>
    <property type="match status" value="1"/>
</dbReference>
<feature type="region of interest" description="Disordered" evidence="2">
    <location>
        <begin position="230"/>
        <end position="274"/>
    </location>
</feature>